<keyword evidence="2" id="KW-1185">Reference proteome</keyword>
<dbReference type="AlphaFoldDB" id="A0A3S5CLI8"/>
<proteinExistence type="predicted"/>
<protein>
    <submittedName>
        <fullName evidence="1">Uncharacterized protein</fullName>
    </submittedName>
</protein>
<dbReference type="OrthoDB" id="10307884at2759"/>
<reference evidence="1" key="1">
    <citation type="submission" date="2018-11" db="EMBL/GenBank/DDBJ databases">
        <authorList>
            <consortium name="Pathogen Informatics"/>
        </authorList>
    </citation>
    <scope>NUCLEOTIDE SEQUENCE</scope>
</reference>
<name>A0A3S5CLI8_9PLAT</name>
<accession>A0A3S5CLI8</accession>
<gene>
    <name evidence="1" type="ORF">PXEA_LOCUS11799</name>
</gene>
<sequence>MNICRSLSSRPFTAIKRNIQDNLAGQNSVPVAVVPGIKYHYPGNSLNQSGVAISAVHSNSGFNVESINQVDGGFINPILVRHDSGLSGEEDTITASAYNVYQNDLVSTNQSNAGPYQPRYLPAQRGPQAQTVSGGTKWEARQTTAATTTGQLQANSTGRMGPEIVLPQGDLSGGFMRSSPAGPDEHIIVNLSELPPGLLGVGESAEGGLRVGRTGRGHGAMSGISSVSGRTAIQGATLSFHDIVYEVKVKKMPWSKPVHKTVLNGVR</sequence>
<evidence type="ECO:0000313" key="1">
    <source>
        <dbReference type="EMBL" id="VEL18359.1"/>
    </source>
</evidence>
<dbReference type="Proteomes" id="UP000784294">
    <property type="component" value="Unassembled WGS sequence"/>
</dbReference>
<organism evidence="1 2">
    <name type="scientific">Protopolystoma xenopodis</name>
    <dbReference type="NCBI Taxonomy" id="117903"/>
    <lineage>
        <taxon>Eukaryota</taxon>
        <taxon>Metazoa</taxon>
        <taxon>Spiralia</taxon>
        <taxon>Lophotrochozoa</taxon>
        <taxon>Platyhelminthes</taxon>
        <taxon>Monogenea</taxon>
        <taxon>Polyopisthocotylea</taxon>
        <taxon>Polystomatidea</taxon>
        <taxon>Polystomatidae</taxon>
        <taxon>Protopolystoma</taxon>
    </lineage>
</organism>
<dbReference type="EMBL" id="CAAALY010036674">
    <property type="protein sequence ID" value="VEL18359.1"/>
    <property type="molecule type" value="Genomic_DNA"/>
</dbReference>
<comment type="caution">
    <text evidence="1">The sequence shown here is derived from an EMBL/GenBank/DDBJ whole genome shotgun (WGS) entry which is preliminary data.</text>
</comment>
<evidence type="ECO:0000313" key="2">
    <source>
        <dbReference type="Proteomes" id="UP000784294"/>
    </source>
</evidence>